<keyword evidence="3" id="KW-1185">Reference proteome</keyword>
<gene>
    <name evidence="2" type="ORF">CAXC1_340004</name>
</gene>
<evidence type="ECO:0000313" key="3">
    <source>
        <dbReference type="Proteomes" id="UP001314181"/>
    </source>
</evidence>
<reference evidence="2 3" key="1">
    <citation type="submission" date="2024-01" db="EMBL/GenBank/DDBJ databases">
        <authorList>
            <person name="Kunselman E."/>
        </authorList>
    </citation>
    <scope>NUCLEOTIDE SEQUENCE [LARGE SCALE GENOMIC DNA]</scope>
    <source>
        <strain evidence="2">2 abalone samples</strain>
    </source>
</reference>
<comment type="caution">
    <text evidence="2">The sequence shown here is derived from an EMBL/GenBank/DDBJ whole genome shotgun (WGS) entry which is preliminary data.</text>
</comment>
<accession>A0ABP0ETK6</accession>
<dbReference type="PANTHER" id="PTHR43861:SF6">
    <property type="entry name" value="METHYLTRANSFERASE TYPE 11"/>
    <property type="match status" value="1"/>
</dbReference>
<evidence type="ECO:0000259" key="1">
    <source>
        <dbReference type="Pfam" id="PF08241"/>
    </source>
</evidence>
<dbReference type="InterPro" id="IPR029063">
    <property type="entry name" value="SAM-dependent_MTases_sf"/>
</dbReference>
<dbReference type="EMBL" id="CAWVOK010000027">
    <property type="protein sequence ID" value="CAK8163372.1"/>
    <property type="molecule type" value="Genomic_DNA"/>
</dbReference>
<dbReference type="Pfam" id="PF08241">
    <property type="entry name" value="Methyltransf_11"/>
    <property type="match status" value="1"/>
</dbReference>
<dbReference type="InterPro" id="IPR013216">
    <property type="entry name" value="Methyltransf_11"/>
</dbReference>
<dbReference type="PANTHER" id="PTHR43861">
    <property type="entry name" value="TRANS-ACONITATE 2-METHYLTRANSFERASE-RELATED"/>
    <property type="match status" value="1"/>
</dbReference>
<dbReference type="Gene3D" id="3.40.50.150">
    <property type="entry name" value="Vaccinia Virus protein VP39"/>
    <property type="match status" value="1"/>
</dbReference>
<dbReference type="Proteomes" id="UP001314181">
    <property type="component" value="Unassembled WGS sequence"/>
</dbReference>
<dbReference type="RefSeq" id="WP_338364535.1">
    <property type="nucleotide sequence ID" value="NZ_CAWVOK010000027.1"/>
</dbReference>
<protein>
    <recommendedName>
        <fullName evidence="1">Methyltransferase type 11 domain-containing protein</fullName>
    </recommendedName>
</protein>
<feature type="domain" description="Methyltransferase type 11" evidence="1">
    <location>
        <begin position="38"/>
        <end position="127"/>
    </location>
</feature>
<evidence type="ECO:0000313" key="2">
    <source>
        <dbReference type="EMBL" id="CAK8163372.1"/>
    </source>
</evidence>
<sequence length="236" mass="27443">MQFNKHSQTYHSQSFLQRFTAQSLMNKLYLMQSPKNILEIGCGSGNLTKIINHKYPESNLYALDISPKMLQIIQNNKKLMKNNIYFAADACKIVTKKKVDLLLSNMTMQWIDTLEDSLIKLSKICKNMAISILIEGSLKNWNNLYKLYGHKSPVLNFPTTNNLYKIFAKLGLKNQIITEQVTHFFIKPIYFAKQIKLLGAYNKLNDCYGLLKIIKNYTQSIEIEYNIAYCLLWNTF</sequence>
<name>A0ABP0ETK6_9RICK</name>
<organism evidence="2 3">
    <name type="scientific">Candidatus Xenohaliotis californiensis</name>
    <dbReference type="NCBI Taxonomy" id="84677"/>
    <lineage>
        <taxon>Bacteria</taxon>
        <taxon>Pseudomonadati</taxon>
        <taxon>Pseudomonadota</taxon>
        <taxon>Alphaproteobacteria</taxon>
        <taxon>Rickettsiales</taxon>
        <taxon>Anaplasmataceae</taxon>
        <taxon>Candidatus Xenohaliotis</taxon>
    </lineage>
</organism>
<proteinExistence type="predicted"/>
<dbReference type="SUPFAM" id="SSF53335">
    <property type="entry name" value="S-adenosyl-L-methionine-dependent methyltransferases"/>
    <property type="match status" value="1"/>
</dbReference>
<dbReference type="CDD" id="cd02440">
    <property type="entry name" value="AdoMet_MTases"/>
    <property type="match status" value="1"/>
</dbReference>